<dbReference type="PANTHER" id="PTHR13126">
    <property type="entry name" value="CHAPERONE ATP11"/>
    <property type="match status" value="1"/>
</dbReference>
<dbReference type="OrthoDB" id="16535at2759"/>
<evidence type="ECO:0000256" key="2">
    <source>
        <dbReference type="ARBA" id="ARBA00009116"/>
    </source>
</evidence>
<organism evidence="6 7">
    <name type="scientific">Bemisia tabaci</name>
    <name type="common">Sweetpotato whitefly</name>
    <name type="synonym">Aleurodes tabaci</name>
    <dbReference type="NCBI Taxonomy" id="7038"/>
    <lineage>
        <taxon>Eukaryota</taxon>
        <taxon>Metazoa</taxon>
        <taxon>Ecdysozoa</taxon>
        <taxon>Arthropoda</taxon>
        <taxon>Hexapoda</taxon>
        <taxon>Insecta</taxon>
        <taxon>Pterygota</taxon>
        <taxon>Neoptera</taxon>
        <taxon>Paraneoptera</taxon>
        <taxon>Hemiptera</taxon>
        <taxon>Sternorrhyncha</taxon>
        <taxon>Aleyrodoidea</taxon>
        <taxon>Aleyrodidae</taxon>
        <taxon>Aleyrodinae</taxon>
        <taxon>Bemisia</taxon>
    </lineage>
</organism>
<evidence type="ECO:0000256" key="3">
    <source>
        <dbReference type="ARBA" id="ARBA00022946"/>
    </source>
</evidence>
<evidence type="ECO:0000313" key="6">
    <source>
        <dbReference type="EMBL" id="CAH0778037.1"/>
    </source>
</evidence>
<sequence length="281" mass="32252">MSIFTSFYKNCARRSVFSQLFPSIMSKPARDLSSQVKEIEQELKKNPYFDKYAHKISAIQQTNPEELVSRFEAGKPSSKPKEDKSKELKVGKAKAPLKSEALSQTSNRQLSKIMKTELLVDKSADEVKKIWEEYFKGKDALAAAVPAHLYSIIEERSAKHPVFLFPLPRDQGYEFFLLQFDSGQIHFTPLISYQTHGADAPECLLMTYYTELKADKGIVLLHGEYDTNFLNAIEAQCLANQVQLYYGENDTHRTKLLEKFTMKPDSFDHMDLVKEVERLSF</sequence>
<dbReference type="KEGG" id="btab:109034671"/>
<comment type="subcellular location">
    <subcellularLocation>
        <location evidence="1">Mitochondrion</location>
    </subcellularLocation>
</comment>
<dbReference type="AlphaFoldDB" id="A0A9P0C7A0"/>
<dbReference type="GO" id="GO:0005739">
    <property type="term" value="C:mitochondrion"/>
    <property type="evidence" value="ECO:0007669"/>
    <property type="project" value="UniProtKB-SubCell"/>
</dbReference>
<protein>
    <recommendedName>
        <fullName evidence="8">ATP synthase mitochondrial F1 complex assembly factor 1</fullName>
    </recommendedName>
</protein>
<comment type="similarity">
    <text evidence="2">Belongs to the ATP11 family.</text>
</comment>
<dbReference type="InterPro" id="IPR010591">
    <property type="entry name" value="ATP11"/>
</dbReference>
<keyword evidence="3" id="KW-0809">Transit peptide</keyword>
<reference evidence="6" key="1">
    <citation type="submission" date="2021-12" db="EMBL/GenBank/DDBJ databases">
        <authorList>
            <person name="King R."/>
        </authorList>
    </citation>
    <scope>NUCLEOTIDE SEQUENCE</scope>
</reference>
<feature type="region of interest" description="Disordered" evidence="5">
    <location>
        <begin position="70"/>
        <end position="96"/>
    </location>
</feature>
<dbReference type="Pfam" id="PF06644">
    <property type="entry name" value="ATP11"/>
    <property type="match status" value="1"/>
</dbReference>
<evidence type="ECO:0000256" key="1">
    <source>
        <dbReference type="ARBA" id="ARBA00004173"/>
    </source>
</evidence>
<evidence type="ECO:0008006" key="8">
    <source>
        <dbReference type="Google" id="ProtNLM"/>
    </source>
</evidence>
<gene>
    <name evidence="6" type="ORF">BEMITA_LOCUS13905</name>
</gene>
<evidence type="ECO:0000313" key="7">
    <source>
        <dbReference type="Proteomes" id="UP001152759"/>
    </source>
</evidence>
<name>A0A9P0C7A0_BEMTA</name>
<feature type="compositionally biased region" description="Basic and acidic residues" evidence="5">
    <location>
        <begin position="70"/>
        <end position="90"/>
    </location>
</feature>
<accession>A0A9P0C7A0</accession>
<dbReference type="EMBL" id="OU963870">
    <property type="protein sequence ID" value="CAH0778037.1"/>
    <property type="molecule type" value="Genomic_DNA"/>
</dbReference>
<dbReference type="GO" id="GO:0033615">
    <property type="term" value="P:mitochondrial proton-transporting ATP synthase complex assembly"/>
    <property type="evidence" value="ECO:0007669"/>
    <property type="project" value="TreeGrafter"/>
</dbReference>
<keyword evidence="7" id="KW-1185">Reference proteome</keyword>
<dbReference type="PANTHER" id="PTHR13126:SF0">
    <property type="entry name" value="ATP SYNTHASE MITOCHONDRIAL F1 COMPLEX ASSEMBLY FACTOR 1"/>
    <property type="match status" value="1"/>
</dbReference>
<proteinExistence type="inferred from homology"/>
<dbReference type="Proteomes" id="UP001152759">
    <property type="component" value="Chromosome 9"/>
</dbReference>
<keyword evidence="4" id="KW-0496">Mitochondrion</keyword>
<evidence type="ECO:0000256" key="4">
    <source>
        <dbReference type="ARBA" id="ARBA00023128"/>
    </source>
</evidence>
<evidence type="ECO:0000256" key="5">
    <source>
        <dbReference type="SAM" id="MobiDB-lite"/>
    </source>
</evidence>